<accession>A0AAJ1WZV6</accession>
<reference evidence="3" key="2">
    <citation type="submission" date="2024-06" db="EMBL/GenBank/DDBJ databases">
        <authorList>
            <person name="Campbell A.G."/>
        </authorList>
    </citation>
    <scope>NUCLEOTIDE SEQUENCE</scope>
    <source>
        <strain evidence="3">EM17</strain>
    </source>
</reference>
<proteinExistence type="predicted"/>
<evidence type="ECO:0000313" key="3">
    <source>
        <dbReference type="EMBL" id="MER2288911.1"/>
    </source>
</evidence>
<dbReference type="Proteomes" id="UP001432995">
    <property type="component" value="Unassembled WGS sequence"/>
</dbReference>
<evidence type="ECO:0000256" key="1">
    <source>
        <dbReference type="SAM" id="SignalP"/>
    </source>
</evidence>
<dbReference type="RefSeq" id="WP_230367360.1">
    <property type="nucleotide sequence ID" value="NZ_JAJALK010000011.1"/>
</dbReference>
<reference evidence="2" key="1">
    <citation type="submission" date="2023-07" db="EMBL/GenBank/DDBJ databases">
        <title>Genomic Encyclopedia of Type Strains, Phase IV (KMG-IV): sequencing the most valuable type-strain genomes for metagenomic binning, comparative biology and taxonomic classification.</title>
        <authorList>
            <person name="Goeker M."/>
        </authorList>
    </citation>
    <scope>NUCLEOTIDE SEQUENCE</scope>
    <source>
        <strain evidence="2">DSM 19569</strain>
    </source>
</reference>
<feature type="signal peptide" evidence="1">
    <location>
        <begin position="1"/>
        <end position="23"/>
    </location>
</feature>
<evidence type="ECO:0000313" key="2">
    <source>
        <dbReference type="EMBL" id="MDQ0545758.1"/>
    </source>
</evidence>
<name>A0AAJ1WZV6_9HYPH</name>
<dbReference type="EMBL" id="JAUSWL010000010">
    <property type="protein sequence ID" value="MDQ0545758.1"/>
    <property type="molecule type" value="Genomic_DNA"/>
</dbReference>
<dbReference type="AlphaFoldDB" id="A0AAJ1WZV6"/>
<evidence type="ECO:0000313" key="5">
    <source>
        <dbReference type="Proteomes" id="UP001432995"/>
    </source>
</evidence>
<keyword evidence="1" id="KW-0732">Signal</keyword>
<evidence type="ECO:0000313" key="4">
    <source>
        <dbReference type="Proteomes" id="UP001223420"/>
    </source>
</evidence>
<dbReference type="Proteomes" id="UP001223420">
    <property type="component" value="Unassembled WGS sequence"/>
</dbReference>
<sequence>MNSPLLVSLAVTLTTTLAATLWAALVATGMSPAPDGDAKDQRDIRTW</sequence>
<organism evidence="2 4">
    <name type="scientific">Methylobacterium brachiatum</name>
    <dbReference type="NCBI Taxonomy" id="269660"/>
    <lineage>
        <taxon>Bacteria</taxon>
        <taxon>Pseudomonadati</taxon>
        <taxon>Pseudomonadota</taxon>
        <taxon>Alphaproteobacteria</taxon>
        <taxon>Hyphomicrobiales</taxon>
        <taxon>Methylobacteriaceae</taxon>
        <taxon>Methylobacterium</taxon>
    </lineage>
</organism>
<feature type="chain" id="PRO_5042561617" evidence="1">
    <location>
        <begin position="24"/>
        <end position="47"/>
    </location>
</feature>
<gene>
    <name evidence="3" type="ORF">ABS770_11635</name>
    <name evidence="2" type="ORF">QO001_004705</name>
</gene>
<dbReference type="EMBL" id="JBELQD010000010">
    <property type="protein sequence ID" value="MER2288911.1"/>
    <property type="molecule type" value="Genomic_DNA"/>
</dbReference>
<protein>
    <submittedName>
        <fullName evidence="2">Uncharacterized protein</fullName>
    </submittedName>
</protein>
<keyword evidence="5" id="KW-1185">Reference proteome</keyword>
<comment type="caution">
    <text evidence="2">The sequence shown here is derived from an EMBL/GenBank/DDBJ whole genome shotgun (WGS) entry which is preliminary data.</text>
</comment>